<dbReference type="AlphaFoldDB" id="A0A1T0CQP3"/>
<dbReference type="STRING" id="470453.B0680_04340"/>
<name>A0A1T0CQP3_9GAMM</name>
<dbReference type="Proteomes" id="UP000189800">
    <property type="component" value="Unassembled WGS sequence"/>
</dbReference>
<evidence type="ECO:0000259" key="1">
    <source>
        <dbReference type="Pfam" id="PF04448"/>
    </source>
</evidence>
<gene>
    <name evidence="2" type="ORF">B0680_04340</name>
</gene>
<evidence type="ECO:0000313" key="3">
    <source>
        <dbReference type="Proteomes" id="UP000189800"/>
    </source>
</evidence>
<dbReference type="EMBL" id="MUYU01000009">
    <property type="protein sequence ID" value="OOS24662.1"/>
    <property type="molecule type" value="Genomic_DNA"/>
</dbReference>
<comment type="caution">
    <text evidence="2">The sequence shown here is derived from an EMBL/GenBank/DDBJ whole genome shotgun (WGS) entry which is preliminary data.</text>
</comment>
<dbReference type="RefSeq" id="WP_078253830.1">
    <property type="nucleotide sequence ID" value="NZ_MUYU01000009.1"/>
</dbReference>
<dbReference type="Pfam" id="PF04448">
    <property type="entry name" value="DUF551"/>
    <property type="match status" value="1"/>
</dbReference>
<keyword evidence="3" id="KW-1185">Reference proteome</keyword>
<reference evidence="2 3" key="1">
    <citation type="submission" date="2017-02" db="EMBL/GenBank/DDBJ databases">
        <title>Draft genome sequence of Moraxella pluranimalium CCUG 54913T type strain.</title>
        <authorList>
            <person name="Salva-Serra F."/>
            <person name="Engstrom-Jakobsson H."/>
            <person name="Thorell K."/>
            <person name="Jaen-Luchoro D."/>
            <person name="Gonzales-Siles L."/>
            <person name="Karlsson R."/>
            <person name="Yazdan S."/>
            <person name="Boulund F."/>
            <person name="Johnning A."/>
            <person name="Engstrand L."/>
            <person name="Kristiansson E."/>
            <person name="Moore E."/>
        </authorList>
    </citation>
    <scope>NUCLEOTIDE SEQUENCE [LARGE SCALE GENOMIC DNA]</scope>
    <source>
        <strain evidence="2 3">CCUG 54913</strain>
    </source>
</reference>
<evidence type="ECO:0000313" key="2">
    <source>
        <dbReference type="EMBL" id="OOS24662.1"/>
    </source>
</evidence>
<dbReference type="OrthoDB" id="8781925at2"/>
<feature type="domain" description="DUF551" evidence="1">
    <location>
        <begin position="48"/>
        <end position="113"/>
    </location>
</feature>
<protein>
    <recommendedName>
        <fullName evidence="1">DUF551 domain-containing protein</fullName>
    </recommendedName>
</protein>
<dbReference type="InterPro" id="IPR007539">
    <property type="entry name" value="DUF551"/>
</dbReference>
<proteinExistence type="predicted"/>
<accession>A0A1T0CQP3</accession>
<organism evidence="2 3">
    <name type="scientific">Moraxella pluranimalium</name>
    <dbReference type="NCBI Taxonomy" id="470453"/>
    <lineage>
        <taxon>Bacteria</taxon>
        <taxon>Pseudomonadati</taxon>
        <taxon>Pseudomonadota</taxon>
        <taxon>Gammaproteobacteria</taxon>
        <taxon>Moraxellales</taxon>
        <taxon>Moraxellaceae</taxon>
        <taxon>Moraxella</taxon>
    </lineage>
</organism>
<sequence length="116" mass="13423">MTNKEKLIDLLKTQEFVLKALGHTQIADGVNHAIDMVNDFDDWEKIVDCEDSLPEADSTVLALANGRIRVLTYEVVRHDDDYSHWWNDEDGEFCYYIDSGDVTHWMPLPQPPKETQ</sequence>